<feature type="region of interest" description="Disordered" evidence="1">
    <location>
        <begin position="188"/>
        <end position="214"/>
    </location>
</feature>
<dbReference type="RefSeq" id="WP_345334941.1">
    <property type="nucleotide sequence ID" value="NZ_BAABJZ010000024.1"/>
</dbReference>
<dbReference type="Pfam" id="PF01796">
    <property type="entry name" value="OB_ChsH2_C"/>
    <property type="match status" value="1"/>
</dbReference>
<reference evidence="6" key="1">
    <citation type="journal article" date="2019" name="Int. J. Syst. Evol. Microbiol.">
        <title>The Global Catalogue of Microorganisms (GCM) 10K type strain sequencing project: providing services to taxonomists for standard genome sequencing and annotation.</title>
        <authorList>
            <consortium name="The Broad Institute Genomics Platform"/>
            <consortium name="The Broad Institute Genome Sequencing Center for Infectious Disease"/>
            <person name="Wu L."/>
            <person name="Ma J."/>
        </authorList>
    </citation>
    <scope>NUCLEOTIDE SEQUENCE [LARGE SCALE GENOMIC DNA]</scope>
    <source>
        <strain evidence="6">JCM 18401</strain>
    </source>
</reference>
<feature type="domain" description="FAS1-like dehydratase" evidence="4">
    <location>
        <begin position="27"/>
        <end position="176"/>
    </location>
</feature>
<feature type="compositionally biased region" description="Polar residues" evidence="1">
    <location>
        <begin position="189"/>
        <end position="203"/>
    </location>
</feature>
<evidence type="ECO:0000259" key="3">
    <source>
        <dbReference type="Pfam" id="PF12172"/>
    </source>
</evidence>
<comment type="caution">
    <text evidence="5">The sequence shown here is derived from an EMBL/GenBank/DDBJ whole genome shotgun (WGS) entry which is preliminary data.</text>
</comment>
<sequence length="336" mass="37503">MSDVSTQDLQEQQEQQQELEARMAATVGVTVGPQRSWDPINVPMIRQWCQAMGDDNPLYNDAAYARSQGFADIVAPPTMLQAWTMKGYTDQQALGSVLRTSDQPYVLDILDEYGYVSVVAVNCDQNYFRHLHPGDDIKHTNTIESVSELKHTALGEGYFVTELWHFTDQHDAPVGEMRFRLLKFKAPQRQATNADKPASGSSRKVQRPQPGINRDNRFFWQGLSQGKLLIQRCTSCDTLRHPPAPMCPSCRSLQHDAIEASGKGVVHSFVNLHHPALPAFDEPNPIALVELEEGTRLVAQLIDIEPQDVTIGLPVEVQITEFDGDQSLALFKPAQA</sequence>
<dbReference type="EMBL" id="BAABJZ010000024">
    <property type="protein sequence ID" value="GAA4883449.1"/>
    <property type="molecule type" value="Genomic_DNA"/>
</dbReference>
<dbReference type="InterPro" id="IPR022002">
    <property type="entry name" value="ChsH2_Znr"/>
</dbReference>
<dbReference type="InterPro" id="IPR012340">
    <property type="entry name" value="NA-bd_OB-fold"/>
</dbReference>
<dbReference type="CDD" id="cd03441">
    <property type="entry name" value="R_hydratase_like"/>
    <property type="match status" value="1"/>
</dbReference>
<dbReference type="InterPro" id="IPR029069">
    <property type="entry name" value="HotDog_dom_sf"/>
</dbReference>
<evidence type="ECO:0000313" key="6">
    <source>
        <dbReference type="Proteomes" id="UP001499988"/>
    </source>
</evidence>
<dbReference type="Pfam" id="PF13452">
    <property type="entry name" value="FAS1_DH_region"/>
    <property type="match status" value="1"/>
</dbReference>
<dbReference type="PANTHER" id="PTHR34075">
    <property type="entry name" value="BLR3430 PROTEIN"/>
    <property type="match status" value="1"/>
</dbReference>
<dbReference type="SUPFAM" id="SSF54637">
    <property type="entry name" value="Thioesterase/thiol ester dehydrase-isomerase"/>
    <property type="match status" value="1"/>
</dbReference>
<dbReference type="SUPFAM" id="SSF50249">
    <property type="entry name" value="Nucleic acid-binding proteins"/>
    <property type="match status" value="1"/>
</dbReference>
<organism evidence="5 6">
    <name type="scientific">Ferrimonas pelagia</name>
    <dbReference type="NCBI Taxonomy" id="1177826"/>
    <lineage>
        <taxon>Bacteria</taxon>
        <taxon>Pseudomonadati</taxon>
        <taxon>Pseudomonadota</taxon>
        <taxon>Gammaproteobacteria</taxon>
        <taxon>Alteromonadales</taxon>
        <taxon>Ferrimonadaceae</taxon>
        <taxon>Ferrimonas</taxon>
    </lineage>
</organism>
<dbReference type="Gene3D" id="6.10.30.10">
    <property type="match status" value="1"/>
</dbReference>
<evidence type="ECO:0000256" key="1">
    <source>
        <dbReference type="SAM" id="MobiDB-lite"/>
    </source>
</evidence>
<evidence type="ECO:0000259" key="4">
    <source>
        <dbReference type="Pfam" id="PF13452"/>
    </source>
</evidence>
<keyword evidence="6" id="KW-1185">Reference proteome</keyword>
<evidence type="ECO:0000313" key="5">
    <source>
        <dbReference type="EMBL" id="GAA4883449.1"/>
    </source>
</evidence>
<accession>A0ABP9EXL8</accession>
<evidence type="ECO:0000259" key="2">
    <source>
        <dbReference type="Pfam" id="PF01796"/>
    </source>
</evidence>
<protein>
    <submittedName>
        <fullName evidence="5">OB-fold domain-containing protein</fullName>
    </submittedName>
</protein>
<dbReference type="PANTHER" id="PTHR34075:SF5">
    <property type="entry name" value="BLR3430 PROTEIN"/>
    <property type="match status" value="1"/>
</dbReference>
<dbReference type="Pfam" id="PF12172">
    <property type="entry name" value="zf-ChsH2"/>
    <property type="match status" value="1"/>
</dbReference>
<gene>
    <name evidence="5" type="ORF">GCM10023333_17110</name>
</gene>
<feature type="domain" description="ChsH2 C-terminal OB-fold" evidence="2">
    <location>
        <begin position="258"/>
        <end position="318"/>
    </location>
</feature>
<dbReference type="Gene3D" id="3.10.129.10">
    <property type="entry name" value="Hotdog Thioesterase"/>
    <property type="match status" value="1"/>
</dbReference>
<dbReference type="InterPro" id="IPR002878">
    <property type="entry name" value="ChsH2_C"/>
</dbReference>
<dbReference type="Proteomes" id="UP001499988">
    <property type="component" value="Unassembled WGS sequence"/>
</dbReference>
<name>A0ABP9EXL8_9GAMM</name>
<dbReference type="InterPro" id="IPR052513">
    <property type="entry name" value="Thioester_dehydratase-like"/>
</dbReference>
<dbReference type="InterPro" id="IPR039569">
    <property type="entry name" value="FAS1-like_DH_region"/>
</dbReference>
<feature type="domain" description="ChsH2 rubredoxin-like zinc ribbon" evidence="3">
    <location>
        <begin position="220"/>
        <end position="254"/>
    </location>
</feature>
<proteinExistence type="predicted"/>